<name>A0A1T4XZQ4_9BACT</name>
<dbReference type="RefSeq" id="WP_078718169.1">
    <property type="nucleotide sequence ID" value="NZ_FUYC01000022.1"/>
</dbReference>
<keyword evidence="3" id="KW-1185">Reference proteome</keyword>
<dbReference type="EMBL" id="FUYC01000022">
    <property type="protein sequence ID" value="SKA95010.1"/>
    <property type="molecule type" value="Genomic_DNA"/>
</dbReference>
<evidence type="ECO:0000313" key="2">
    <source>
        <dbReference type="EMBL" id="SKA95010.1"/>
    </source>
</evidence>
<feature type="domain" description="LUD" evidence="1">
    <location>
        <begin position="5"/>
        <end position="203"/>
    </location>
</feature>
<evidence type="ECO:0000259" key="1">
    <source>
        <dbReference type="Pfam" id="PF02589"/>
    </source>
</evidence>
<evidence type="ECO:0000313" key="3">
    <source>
        <dbReference type="Proteomes" id="UP000190027"/>
    </source>
</evidence>
<dbReference type="InterPro" id="IPR037171">
    <property type="entry name" value="NagB/RpiA_transferase-like"/>
</dbReference>
<dbReference type="Pfam" id="PF02589">
    <property type="entry name" value="LUD_dom"/>
    <property type="match status" value="1"/>
</dbReference>
<dbReference type="Proteomes" id="UP000190027">
    <property type="component" value="Unassembled WGS sequence"/>
</dbReference>
<sequence>MSDHIELFKEKAKLVSAQVTEVASMDEAYRFVVELCDKKEACQLMMSGCGEAVSDPAQDMCDTKQRKVVAAPNLEQADFDKLAELCAAQDFDCIQSGMRKHLAGIDIGFTVCQGGIAETGTLLLDSNDEEVRLATMVAEHHVAVLPKSAIKGDSYDMEQALTDRLGNGPSYTAMITGPSRTADIERVLALGVHGPLELHILLLEA</sequence>
<protein>
    <submittedName>
        <fullName evidence="2">L-lactate dehydrogenase complex protein LldG</fullName>
    </submittedName>
</protein>
<dbReference type="AlphaFoldDB" id="A0A1T4XZQ4"/>
<proteinExistence type="predicted"/>
<dbReference type="InterPro" id="IPR024185">
    <property type="entry name" value="FTHF_cligase-like_sf"/>
</dbReference>
<organism evidence="2 3">
    <name type="scientific">Paucidesulfovibrio gracilis DSM 16080</name>
    <dbReference type="NCBI Taxonomy" id="1121449"/>
    <lineage>
        <taxon>Bacteria</taxon>
        <taxon>Pseudomonadati</taxon>
        <taxon>Thermodesulfobacteriota</taxon>
        <taxon>Desulfovibrionia</taxon>
        <taxon>Desulfovibrionales</taxon>
        <taxon>Desulfovibrionaceae</taxon>
        <taxon>Paucidesulfovibrio</taxon>
    </lineage>
</organism>
<dbReference type="SUPFAM" id="SSF100950">
    <property type="entry name" value="NagB/RpiA/CoA transferase-like"/>
    <property type="match status" value="1"/>
</dbReference>
<reference evidence="2 3" key="1">
    <citation type="submission" date="2017-02" db="EMBL/GenBank/DDBJ databases">
        <authorList>
            <person name="Peterson S.W."/>
        </authorList>
    </citation>
    <scope>NUCLEOTIDE SEQUENCE [LARGE SCALE GENOMIC DNA]</scope>
    <source>
        <strain evidence="2 3">DSM 16080</strain>
    </source>
</reference>
<dbReference type="OrthoDB" id="9794187at2"/>
<accession>A0A1T4XZQ4</accession>
<gene>
    <name evidence="2" type="ORF">SAMN02745704_02626</name>
</gene>
<dbReference type="PANTHER" id="PTHR43682">
    <property type="entry name" value="LACTATE UTILIZATION PROTEIN C"/>
    <property type="match status" value="1"/>
</dbReference>
<dbReference type="STRING" id="1121449.SAMN02745704_02626"/>
<dbReference type="PANTHER" id="PTHR43682:SF1">
    <property type="entry name" value="LACTATE UTILIZATION PROTEIN C"/>
    <property type="match status" value="1"/>
</dbReference>
<dbReference type="InterPro" id="IPR003741">
    <property type="entry name" value="LUD_dom"/>
</dbReference>
<dbReference type="Gene3D" id="3.40.50.10420">
    <property type="entry name" value="NagB/RpiA/CoA transferase-like"/>
    <property type="match status" value="1"/>
</dbReference>